<comment type="caution">
    <text evidence="1">The sequence shown here is derived from an EMBL/GenBank/DDBJ whole genome shotgun (WGS) entry which is preliminary data.</text>
</comment>
<organism evidence="1 2">
    <name type="scientific">Mycena citricolor</name>
    <dbReference type="NCBI Taxonomy" id="2018698"/>
    <lineage>
        <taxon>Eukaryota</taxon>
        <taxon>Fungi</taxon>
        <taxon>Dikarya</taxon>
        <taxon>Basidiomycota</taxon>
        <taxon>Agaricomycotina</taxon>
        <taxon>Agaricomycetes</taxon>
        <taxon>Agaricomycetidae</taxon>
        <taxon>Agaricales</taxon>
        <taxon>Marasmiineae</taxon>
        <taxon>Mycenaceae</taxon>
        <taxon>Mycena</taxon>
    </lineage>
</organism>
<gene>
    <name evidence="1" type="ORF">MYCIT1_LOCUS14312</name>
</gene>
<evidence type="ECO:0000313" key="2">
    <source>
        <dbReference type="Proteomes" id="UP001295794"/>
    </source>
</evidence>
<accession>A0AAD2H4Z8</accession>
<proteinExistence type="predicted"/>
<evidence type="ECO:0000313" key="1">
    <source>
        <dbReference type="EMBL" id="CAK5270149.1"/>
    </source>
</evidence>
<dbReference type="Proteomes" id="UP001295794">
    <property type="component" value="Unassembled WGS sequence"/>
</dbReference>
<sequence length="331" mass="37616">MSSSEMPLLPRELERDIFSKCAASFPLMRPALIQVAARVRTWIEPTLYHHIFVCDGHRKRETGPVNKGSYADMPIDDFLYRHAHPASWTILERHTRSIAIDARTACTPELVKALSALPKLTAVCMLSTTGLKPTLLPALTALGGLERLSMDVAPLFRDSRQTQTPRFTHPVFRHITHLHLDIFAPDWDAWARYPVELGTHPHLTHLALGRVAECIGDYDSIEAYEALVADILRECARLTVLVFLCADGDELEFCQEELGSILSEDARSVLLLLEWSELWDDWKRSVCCMEEEEEDFWARCETWAQSRLECEGMDGSEFTVPALLRDQLIMP</sequence>
<name>A0AAD2H4Z8_9AGAR</name>
<protein>
    <submittedName>
        <fullName evidence="1">Uncharacterized protein</fullName>
    </submittedName>
</protein>
<keyword evidence="2" id="KW-1185">Reference proteome</keyword>
<dbReference type="EMBL" id="CAVNYO010000158">
    <property type="protein sequence ID" value="CAK5270149.1"/>
    <property type="molecule type" value="Genomic_DNA"/>
</dbReference>
<reference evidence="1" key="1">
    <citation type="submission" date="2023-11" db="EMBL/GenBank/DDBJ databases">
        <authorList>
            <person name="De Vega J J."/>
            <person name="De Vega J J."/>
        </authorList>
    </citation>
    <scope>NUCLEOTIDE SEQUENCE</scope>
</reference>
<dbReference type="AlphaFoldDB" id="A0AAD2H4Z8"/>